<dbReference type="SUPFAM" id="SSF54909">
    <property type="entry name" value="Dimeric alpha+beta barrel"/>
    <property type="match status" value="1"/>
</dbReference>
<dbReference type="Gene3D" id="3.30.70.100">
    <property type="match status" value="1"/>
</dbReference>
<organism evidence="1">
    <name type="scientific">Candidatus Methanophaga sp. ANME-1 ERB7</name>
    <dbReference type="NCBI Taxonomy" id="2759913"/>
    <lineage>
        <taxon>Archaea</taxon>
        <taxon>Methanobacteriati</taxon>
        <taxon>Methanobacteriota</taxon>
        <taxon>Stenosarchaea group</taxon>
        <taxon>Methanomicrobia</taxon>
        <taxon>Candidatus Methanophagales</taxon>
        <taxon>Candidatus Methanophagaceae</taxon>
        <taxon>Candidatus Methanophaga</taxon>
    </lineage>
</organism>
<gene>
    <name evidence="1" type="ORF">FGBIHFOD_00021</name>
</gene>
<dbReference type="AlphaFoldDB" id="A0A7G9Z1Z7"/>
<dbReference type="InterPro" id="IPR011008">
    <property type="entry name" value="Dimeric_a/b-barrel"/>
</dbReference>
<name>A0A7G9Z1Z7_9EURY</name>
<evidence type="ECO:0000313" key="1">
    <source>
        <dbReference type="EMBL" id="QNO54281.1"/>
    </source>
</evidence>
<proteinExistence type="predicted"/>
<accession>A0A7G9Z1Z7</accession>
<sequence>MSLNPFLAFLKTHSYLLRGRLHFPRNRIGEVLTMEDGQEFVIFRQVVVDPSPDHPEKPGATFIVRFRFAHGSPKQNRLFSLFPIPFIVGLPGFRSKLWTINESNGDFQGIYEWDTVPDAENYAHSFPLKLMTKRSVPGSVFYEIIPNNSIKEYVHH</sequence>
<dbReference type="EMBL" id="MT631574">
    <property type="protein sequence ID" value="QNO54281.1"/>
    <property type="molecule type" value="Genomic_DNA"/>
</dbReference>
<protein>
    <submittedName>
        <fullName evidence="1">Uncharacterized protein</fullName>
    </submittedName>
</protein>
<reference evidence="1" key="1">
    <citation type="submission" date="2020-06" db="EMBL/GenBank/DDBJ databases">
        <title>Unique genomic features of the anaerobic methanotrophic archaea.</title>
        <authorList>
            <person name="Chadwick G.L."/>
            <person name="Skennerton C.T."/>
            <person name="Laso-Perez R."/>
            <person name="Leu A.O."/>
            <person name="Speth D.R."/>
            <person name="Yu H."/>
            <person name="Morgan-Lang C."/>
            <person name="Hatzenpichler R."/>
            <person name="Goudeau D."/>
            <person name="Malmstrom R."/>
            <person name="Brazelton W.J."/>
            <person name="Woyke T."/>
            <person name="Hallam S.J."/>
            <person name="Tyson G.W."/>
            <person name="Wegener G."/>
            <person name="Boetius A."/>
            <person name="Orphan V."/>
        </authorList>
    </citation>
    <scope>NUCLEOTIDE SEQUENCE</scope>
</reference>